<keyword evidence="4" id="KW-0716">Sensory transduction</keyword>
<keyword evidence="3" id="KW-1003">Cell membrane</keyword>
<keyword evidence="9" id="KW-1015">Disulfide bond</keyword>
<evidence type="ECO:0000256" key="1">
    <source>
        <dbReference type="ARBA" id="ARBA00004236"/>
    </source>
</evidence>
<feature type="transmembrane region" description="Helical" evidence="13">
    <location>
        <begin position="27"/>
        <end position="50"/>
    </location>
</feature>
<dbReference type="PANTHER" id="PTHR11923:SF109">
    <property type="entry name" value="SENSORY NEURON MEMBRANE PROTEIN 2"/>
    <property type="match status" value="1"/>
</dbReference>
<reference evidence="14" key="1">
    <citation type="submission" date="2014-01" db="EMBL/GenBank/DDBJ databases">
        <title>Identification of Chemosensory Gene Families in Rhyzopertha dominica (Coleoptera: Bostrichidae).</title>
        <authorList>
            <person name="Wang M."/>
            <person name="Diakite M.M."/>
        </authorList>
    </citation>
    <scope>NUCLEOTIDE SEQUENCE</scope>
</reference>
<sequence>IASHEQTRAKSEREYSKMKSFSRALKVGVALLAVGLVLLVVSLVLAFSVFPSVIKNEIAKAVRLENGTSQWERFEALPFPLNFNVHIFNITNPDEILNGQKPIVQEVGPYSYDQQRNKTSISIDEESDTVSFYQYQFYTFNETNTGDGLSVSDDVVTILNAPLWTVLQTTEKLPDLGLDIDGALNEIFET</sequence>
<evidence type="ECO:0000256" key="7">
    <source>
        <dbReference type="ARBA" id="ARBA00022989"/>
    </source>
</evidence>
<feature type="non-terminal residue" evidence="14">
    <location>
        <position position="1"/>
    </location>
</feature>
<evidence type="ECO:0000256" key="11">
    <source>
        <dbReference type="ARBA" id="ARBA00023180"/>
    </source>
</evidence>
<comment type="subcellular location">
    <subcellularLocation>
        <location evidence="1">Cell membrane</location>
    </subcellularLocation>
</comment>
<accession>A0A0X8SYL1</accession>
<evidence type="ECO:0000256" key="2">
    <source>
        <dbReference type="ARBA" id="ARBA00010532"/>
    </source>
</evidence>
<dbReference type="EMBL" id="KJ186836">
    <property type="protein sequence ID" value="AIX97148.1"/>
    <property type="molecule type" value="mRNA"/>
</dbReference>
<evidence type="ECO:0000256" key="5">
    <source>
        <dbReference type="ARBA" id="ARBA00022692"/>
    </source>
</evidence>
<dbReference type="GO" id="GO:0005737">
    <property type="term" value="C:cytoplasm"/>
    <property type="evidence" value="ECO:0007669"/>
    <property type="project" value="TreeGrafter"/>
</dbReference>
<keyword evidence="10" id="KW-0675">Receptor</keyword>
<evidence type="ECO:0000313" key="14">
    <source>
        <dbReference type="EMBL" id="AIX97148.1"/>
    </source>
</evidence>
<dbReference type="PRINTS" id="PR01609">
    <property type="entry name" value="CD36FAMILY"/>
</dbReference>
<dbReference type="InterPro" id="IPR002159">
    <property type="entry name" value="CD36_fam"/>
</dbReference>
<evidence type="ECO:0000256" key="6">
    <source>
        <dbReference type="ARBA" id="ARBA00022725"/>
    </source>
</evidence>
<dbReference type="Pfam" id="PF01130">
    <property type="entry name" value="CD36"/>
    <property type="match status" value="1"/>
</dbReference>
<name>A0A0X8SYL1_RHYDO</name>
<proteinExistence type="evidence at transcript level"/>
<evidence type="ECO:0000256" key="4">
    <source>
        <dbReference type="ARBA" id="ARBA00022606"/>
    </source>
</evidence>
<keyword evidence="8 13" id="KW-0472">Membrane</keyword>
<feature type="non-terminal residue" evidence="14">
    <location>
        <position position="190"/>
    </location>
</feature>
<evidence type="ECO:0000256" key="10">
    <source>
        <dbReference type="ARBA" id="ARBA00023170"/>
    </source>
</evidence>
<dbReference type="GO" id="GO:0005044">
    <property type="term" value="F:scavenger receptor activity"/>
    <property type="evidence" value="ECO:0007669"/>
    <property type="project" value="TreeGrafter"/>
</dbReference>
<keyword evidence="7 13" id="KW-1133">Transmembrane helix</keyword>
<dbReference type="PANTHER" id="PTHR11923">
    <property type="entry name" value="SCAVENGER RECEPTOR CLASS B TYPE-1 SR-B1"/>
    <property type="match status" value="1"/>
</dbReference>
<evidence type="ECO:0000256" key="8">
    <source>
        <dbReference type="ARBA" id="ARBA00023136"/>
    </source>
</evidence>
<keyword evidence="11" id="KW-0325">Glycoprotein</keyword>
<keyword evidence="6" id="KW-0552">Olfaction</keyword>
<dbReference type="GO" id="GO:0007608">
    <property type="term" value="P:sensory perception of smell"/>
    <property type="evidence" value="ECO:0007669"/>
    <property type="project" value="UniProtKB-KW"/>
</dbReference>
<dbReference type="AlphaFoldDB" id="A0A0X8SYL1"/>
<evidence type="ECO:0000256" key="9">
    <source>
        <dbReference type="ARBA" id="ARBA00023157"/>
    </source>
</evidence>
<protein>
    <recommendedName>
        <fullName evidence="12">Sensory neuron membrane protein 2</fullName>
    </recommendedName>
</protein>
<evidence type="ECO:0000256" key="12">
    <source>
        <dbReference type="ARBA" id="ARBA00040645"/>
    </source>
</evidence>
<evidence type="ECO:0000256" key="3">
    <source>
        <dbReference type="ARBA" id="ARBA00022475"/>
    </source>
</evidence>
<gene>
    <name evidence="14" type="primary">snmp2</name>
</gene>
<keyword evidence="5 13" id="KW-0812">Transmembrane</keyword>
<organism evidence="14">
    <name type="scientific">Rhyzopertha dominica</name>
    <name type="common">Lesser grain borer</name>
    <name type="synonym">Synodendron dominica</name>
    <dbReference type="NCBI Taxonomy" id="92692"/>
    <lineage>
        <taxon>Eukaryota</taxon>
        <taxon>Metazoa</taxon>
        <taxon>Ecdysozoa</taxon>
        <taxon>Arthropoda</taxon>
        <taxon>Hexapoda</taxon>
        <taxon>Insecta</taxon>
        <taxon>Pterygota</taxon>
        <taxon>Neoptera</taxon>
        <taxon>Endopterygota</taxon>
        <taxon>Coleoptera</taxon>
        <taxon>Polyphaga</taxon>
        <taxon>Bostrichiformia</taxon>
        <taxon>Bostrichidae</taxon>
        <taxon>Dinoderinae</taxon>
        <taxon>Rhyzopertha</taxon>
    </lineage>
</organism>
<evidence type="ECO:0000256" key="13">
    <source>
        <dbReference type="SAM" id="Phobius"/>
    </source>
</evidence>
<dbReference type="GO" id="GO:0005886">
    <property type="term" value="C:plasma membrane"/>
    <property type="evidence" value="ECO:0007669"/>
    <property type="project" value="UniProtKB-SubCell"/>
</dbReference>
<comment type="similarity">
    <text evidence="2">Belongs to the CD36 family.</text>
</comment>